<evidence type="ECO:0000256" key="1">
    <source>
        <dbReference type="SAM" id="SignalP"/>
    </source>
</evidence>
<evidence type="ECO:0000313" key="3">
    <source>
        <dbReference type="Proteomes" id="UP001203058"/>
    </source>
</evidence>
<gene>
    <name evidence="2" type="ORF">LZ016_12425</name>
</gene>
<keyword evidence="1" id="KW-0732">Signal</keyword>
<accession>A0ABS9VQV4</accession>
<comment type="caution">
    <text evidence="2">The sequence shown here is derived from an EMBL/GenBank/DDBJ whole genome shotgun (WGS) entry which is preliminary data.</text>
</comment>
<protein>
    <submittedName>
        <fullName evidence="2">DUF4402 domain-containing protein</fullName>
    </submittedName>
</protein>
<dbReference type="Pfam" id="PF14352">
    <property type="entry name" value="DUF4402"/>
    <property type="match status" value="1"/>
</dbReference>
<name>A0ABS9VQV4_9SPHN</name>
<organism evidence="2 3">
    <name type="scientific">Sphingomonas telluris</name>
    <dbReference type="NCBI Taxonomy" id="2907998"/>
    <lineage>
        <taxon>Bacteria</taxon>
        <taxon>Pseudomonadati</taxon>
        <taxon>Pseudomonadota</taxon>
        <taxon>Alphaproteobacteria</taxon>
        <taxon>Sphingomonadales</taxon>
        <taxon>Sphingomonadaceae</taxon>
        <taxon>Sphingomonas</taxon>
    </lineage>
</organism>
<dbReference type="InterPro" id="IPR025514">
    <property type="entry name" value="DUF4402"/>
</dbReference>
<feature type="chain" id="PRO_5046116595" evidence="1">
    <location>
        <begin position="23"/>
        <end position="170"/>
    </location>
</feature>
<dbReference type="Proteomes" id="UP001203058">
    <property type="component" value="Unassembled WGS sequence"/>
</dbReference>
<keyword evidence="3" id="KW-1185">Reference proteome</keyword>
<reference evidence="2 3" key="1">
    <citation type="submission" date="2022-03" db="EMBL/GenBank/DDBJ databases">
        <authorList>
            <person name="Jo J.-H."/>
            <person name="Im W.-T."/>
        </authorList>
    </citation>
    <scope>NUCLEOTIDE SEQUENCE [LARGE SCALE GENOMIC DNA]</scope>
    <source>
        <strain evidence="2 3">SM33</strain>
    </source>
</reference>
<dbReference type="EMBL" id="JAKZHW010000002">
    <property type="protein sequence ID" value="MCH8616899.1"/>
    <property type="molecule type" value="Genomic_DNA"/>
</dbReference>
<feature type="signal peptide" evidence="1">
    <location>
        <begin position="1"/>
        <end position="22"/>
    </location>
</feature>
<proteinExistence type="predicted"/>
<evidence type="ECO:0000313" key="2">
    <source>
        <dbReference type="EMBL" id="MCH8616899.1"/>
    </source>
</evidence>
<sequence>MGRTFLVVVGLLIMGSAAPAFAAPVTANKQAKAVVDILPPIAVRKLQDLNFATLGVVAAGTATVNPNTDVMTTTGGVTWVGGTPYSAMFEAVAPTKSVVHIRVPRASIVVTRVGGTETMIVDTFTISGAANRNVVAKEPFAFSVGGTLRVNANQAEGTYVGTFDVDLQYN</sequence>
<dbReference type="RefSeq" id="WP_241447780.1">
    <property type="nucleotide sequence ID" value="NZ_JAKZHW010000002.1"/>
</dbReference>